<evidence type="ECO:0000259" key="6">
    <source>
        <dbReference type="PROSITE" id="PS51085"/>
    </source>
</evidence>
<dbReference type="GO" id="GO:0005506">
    <property type="term" value="F:iron ion binding"/>
    <property type="evidence" value="ECO:0007669"/>
    <property type="project" value="InterPro"/>
</dbReference>
<dbReference type="Pfam" id="PF02256">
    <property type="entry name" value="Fe_hyd_SSU"/>
    <property type="match status" value="1"/>
</dbReference>
<dbReference type="SUPFAM" id="SSF54292">
    <property type="entry name" value="2Fe-2S ferredoxin-like"/>
    <property type="match status" value="1"/>
</dbReference>
<dbReference type="InterPro" id="IPR036991">
    <property type="entry name" value="Fe_hydrogenase_ssu_sf"/>
</dbReference>
<dbReference type="InterPro" id="IPR009016">
    <property type="entry name" value="Fe_hydrogenase"/>
</dbReference>
<dbReference type="Pfam" id="PF12838">
    <property type="entry name" value="Fer4_7"/>
    <property type="match status" value="1"/>
</dbReference>
<dbReference type="PANTHER" id="PTHR11615">
    <property type="entry name" value="NITRATE, FORMATE, IRON DEHYDROGENASE"/>
    <property type="match status" value="1"/>
</dbReference>
<name>A0A1G2EQ03_9BACT</name>
<dbReference type="GO" id="GO:0016020">
    <property type="term" value="C:membrane"/>
    <property type="evidence" value="ECO:0007669"/>
    <property type="project" value="InterPro"/>
</dbReference>
<keyword evidence="3" id="KW-0479">Metal-binding</keyword>
<keyword evidence="4" id="KW-0408">Iron</keyword>
<feature type="domain" description="2Fe-2S ferredoxin-type" evidence="6">
    <location>
        <begin position="2"/>
        <end position="78"/>
    </location>
</feature>
<dbReference type="CDD" id="cd00207">
    <property type="entry name" value="fer2"/>
    <property type="match status" value="1"/>
</dbReference>
<dbReference type="EMBL" id="MHMM01000006">
    <property type="protein sequence ID" value="OGZ27420.1"/>
    <property type="molecule type" value="Genomic_DNA"/>
</dbReference>
<dbReference type="PROSITE" id="PS00198">
    <property type="entry name" value="4FE4S_FER_1"/>
    <property type="match status" value="1"/>
</dbReference>
<evidence type="ECO:0000256" key="1">
    <source>
        <dbReference type="ARBA" id="ARBA00001966"/>
    </source>
</evidence>
<feature type="domain" description="4Fe-4S ferredoxin-type" evidence="7">
    <location>
        <begin position="137"/>
        <end position="166"/>
    </location>
</feature>
<dbReference type="GO" id="GO:0008137">
    <property type="term" value="F:NADH dehydrogenase (ubiquinone) activity"/>
    <property type="evidence" value="ECO:0007669"/>
    <property type="project" value="InterPro"/>
</dbReference>
<dbReference type="InterPro" id="IPR036010">
    <property type="entry name" value="2Fe-2S_ferredoxin-like_sf"/>
</dbReference>
<accession>A0A1G2EQ03</accession>
<evidence type="ECO:0000256" key="3">
    <source>
        <dbReference type="ARBA" id="ARBA00022723"/>
    </source>
</evidence>
<proteinExistence type="predicted"/>
<evidence type="ECO:0000256" key="2">
    <source>
        <dbReference type="ARBA" id="ARBA00022485"/>
    </source>
</evidence>
<dbReference type="Gene3D" id="3.30.70.20">
    <property type="match status" value="1"/>
</dbReference>
<feature type="domain" description="4Fe-4S His(Cys)3-ligated-type" evidence="8">
    <location>
        <begin position="78"/>
        <end position="117"/>
    </location>
</feature>
<organism evidence="9 10">
    <name type="scientific">Candidatus Nealsonbacteria bacterium RIFOXYB1_FULL_40_15</name>
    <dbReference type="NCBI Taxonomy" id="1801677"/>
    <lineage>
        <taxon>Bacteria</taxon>
        <taxon>Candidatus Nealsoniibacteriota</taxon>
    </lineage>
</organism>
<comment type="cofactor">
    <cofactor evidence="1">
        <name>[4Fe-4S] cluster</name>
        <dbReference type="ChEBI" id="CHEBI:49883"/>
    </cofactor>
</comment>
<dbReference type="PROSITE" id="PS51085">
    <property type="entry name" value="2FE2S_FER_2"/>
    <property type="match status" value="1"/>
</dbReference>
<protein>
    <recommendedName>
        <fullName evidence="11">Ferredoxin</fullName>
    </recommendedName>
</protein>
<keyword evidence="2" id="KW-0004">4Fe-4S</keyword>
<dbReference type="STRING" id="1801677.A2365_03015"/>
<dbReference type="InterPro" id="IPR000283">
    <property type="entry name" value="NADH_UbQ_OxRdtase_75kDa_su_CS"/>
</dbReference>
<evidence type="ECO:0000256" key="4">
    <source>
        <dbReference type="ARBA" id="ARBA00023004"/>
    </source>
</evidence>
<dbReference type="InterPro" id="IPR019574">
    <property type="entry name" value="NADH_UbQ_OxRdtase_Gsu_4Fe4S-bd"/>
</dbReference>
<evidence type="ECO:0000259" key="8">
    <source>
        <dbReference type="PROSITE" id="PS51839"/>
    </source>
</evidence>
<dbReference type="Pfam" id="PF02906">
    <property type="entry name" value="Fe_hyd_lg_C"/>
    <property type="match status" value="1"/>
</dbReference>
<dbReference type="GO" id="GO:0051539">
    <property type="term" value="F:4 iron, 4 sulfur cluster binding"/>
    <property type="evidence" value="ECO:0007669"/>
    <property type="project" value="UniProtKB-KW"/>
</dbReference>
<dbReference type="Proteomes" id="UP000177740">
    <property type="component" value="Unassembled WGS sequence"/>
</dbReference>
<dbReference type="InterPro" id="IPR003149">
    <property type="entry name" value="Fe_hydrogenase_ssu"/>
</dbReference>
<evidence type="ECO:0008006" key="11">
    <source>
        <dbReference type="Google" id="ProtNLM"/>
    </source>
</evidence>
<dbReference type="SMART" id="SM00902">
    <property type="entry name" value="Fe_hyd_SSU"/>
    <property type="match status" value="1"/>
</dbReference>
<dbReference type="SUPFAM" id="SSF54862">
    <property type="entry name" value="4Fe-4S ferredoxins"/>
    <property type="match status" value="1"/>
</dbReference>
<dbReference type="SUPFAM" id="SSF53920">
    <property type="entry name" value="Fe-only hydrogenase"/>
    <property type="match status" value="1"/>
</dbReference>
<feature type="domain" description="4Fe-4S ferredoxin-type" evidence="7">
    <location>
        <begin position="177"/>
        <end position="205"/>
    </location>
</feature>
<evidence type="ECO:0000256" key="5">
    <source>
        <dbReference type="ARBA" id="ARBA00023014"/>
    </source>
</evidence>
<gene>
    <name evidence="9" type="ORF">A2365_03015</name>
</gene>
<dbReference type="PROSITE" id="PS00641">
    <property type="entry name" value="COMPLEX1_75K_1"/>
    <property type="match status" value="1"/>
</dbReference>
<dbReference type="InterPro" id="IPR001041">
    <property type="entry name" value="2Fe-2S_ferredoxin-type"/>
</dbReference>
<dbReference type="Gene3D" id="3.40.950.10">
    <property type="entry name" value="Fe-only Hydrogenase (Larger Subunit), Chain L, domain 3"/>
    <property type="match status" value="1"/>
</dbReference>
<dbReference type="GO" id="GO:0042773">
    <property type="term" value="P:ATP synthesis coupled electron transport"/>
    <property type="evidence" value="ECO:0007669"/>
    <property type="project" value="InterPro"/>
</dbReference>
<dbReference type="Pfam" id="PF10588">
    <property type="entry name" value="NADH-G_4Fe-4S_3"/>
    <property type="match status" value="1"/>
</dbReference>
<dbReference type="FunFam" id="3.10.20.740:FF:000003">
    <property type="entry name" value="Formate dehydrogenase subunit alpha"/>
    <property type="match status" value="1"/>
</dbReference>
<reference evidence="9 10" key="1">
    <citation type="journal article" date="2016" name="Nat. Commun.">
        <title>Thousands of microbial genomes shed light on interconnected biogeochemical processes in an aquifer system.</title>
        <authorList>
            <person name="Anantharaman K."/>
            <person name="Brown C.T."/>
            <person name="Hug L.A."/>
            <person name="Sharon I."/>
            <person name="Castelle C.J."/>
            <person name="Probst A.J."/>
            <person name="Thomas B.C."/>
            <person name="Singh A."/>
            <person name="Wilkins M.J."/>
            <person name="Karaoz U."/>
            <person name="Brodie E.L."/>
            <person name="Williams K.H."/>
            <person name="Hubbard S.S."/>
            <person name="Banfield J.F."/>
        </authorList>
    </citation>
    <scope>NUCLEOTIDE SEQUENCE [LARGE SCALE GENOMIC DNA]</scope>
</reference>
<dbReference type="Pfam" id="PF13510">
    <property type="entry name" value="Fer2_4"/>
    <property type="match status" value="1"/>
</dbReference>
<dbReference type="Gene3D" id="3.10.20.740">
    <property type="match status" value="1"/>
</dbReference>
<dbReference type="InterPro" id="IPR050340">
    <property type="entry name" value="Cytosolic_Fe-S_CAF"/>
</dbReference>
<dbReference type="PROSITE" id="PS51839">
    <property type="entry name" value="4FE4S_HC3"/>
    <property type="match status" value="1"/>
</dbReference>
<evidence type="ECO:0000313" key="10">
    <source>
        <dbReference type="Proteomes" id="UP000177740"/>
    </source>
</evidence>
<dbReference type="SMART" id="SM00929">
    <property type="entry name" value="NADH-G_4Fe-4S_3"/>
    <property type="match status" value="1"/>
</dbReference>
<keyword evidence="5" id="KW-0411">Iron-sulfur</keyword>
<sequence length="562" mass="62838">MKKINITINGKKIPTFEGKTILESAEENGIYIPALCSHSDLKVKANCRICCVEVLGELVPACSTNVSEGMKVSTDSEKVKRARKTNLELLFAQHAEECHDCVWNGACDLLKIAEENKVRINKFKDRKQKFPVYQFGQIIQFDSSKCIDCGNCIEVCKMQGVGFLEKKNNKSFNQVSPSSKWNVDCIYCGQCITHCPAGAFEAKGEFEEIEEPLKNKSKKIIFQFAPAVRSSIGEEFGMKEGSVVTGKIVSALKKLGADKVFDISVGADFTTVFEAKEVVERIKKNKNLPVLTSCCPAWVRYVELHYPKLIKNLSTARSPHIILGGLIKTYWAEKNKISPKDIIVISIMPCVAKKYEILKPRLKIKGFKPVDYVLTAREFSRLVKSKKIDFKNLKPKKADNVFGDPSGAGIIYGASGGVMESAFRTAYEKLSGKKLKDVNFIKARGLKGIKEAEIKIGKDIKKIAVVSGLGNVKEILNKALEYTCIEVMACPGGCIGGGGQPMPVNDRIRQKRSESLYSLDRHKKIRRAHENPIVKEILKENLSRKIFHTYHDKEFKNKNKII</sequence>
<dbReference type="InterPro" id="IPR017896">
    <property type="entry name" value="4Fe4S_Fe-S-bd"/>
</dbReference>
<dbReference type="InterPro" id="IPR013352">
    <property type="entry name" value="Fe_hydrogenase_subset"/>
</dbReference>
<evidence type="ECO:0000313" key="9">
    <source>
        <dbReference type="EMBL" id="OGZ27420.1"/>
    </source>
</evidence>
<dbReference type="Gene3D" id="4.10.260.20">
    <property type="entry name" value="Iron hydrogenase, small subunit"/>
    <property type="match status" value="1"/>
</dbReference>
<evidence type="ECO:0000259" key="7">
    <source>
        <dbReference type="PROSITE" id="PS51379"/>
    </source>
</evidence>
<comment type="caution">
    <text evidence="9">The sequence shown here is derived from an EMBL/GenBank/DDBJ whole genome shotgun (WGS) entry which is preliminary data.</text>
</comment>
<dbReference type="Gene3D" id="3.40.50.1780">
    <property type="match status" value="1"/>
</dbReference>
<dbReference type="GO" id="GO:0008901">
    <property type="term" value="F:ferredoxin hydrogenase activity"/>
    <property type="evidence" value="ECO:0007669"/>
    <property type="project" value="InterPro"/>
</dbReference>
<dbReference type="AlphaFoldDB" id="A0A1G2EQ03"/>
<dbReference type="PROSITE" id="PS51379">
    <property type="entry name" value="4FE4S_FER_2"/>
    <property type="match status" value="2"/>
</dbReference>
<dbReference type="InterPro" id="IPR004108">
    <property type="entry name" value="Fe_hydrogenase_lsu_C"/>
</dbReference>
<dbReference type="NCBIfam" id="TIGR02512">
    <property type="entry name" value="FeFe_hydrog_A"/>
    <property type="match status" value="1"/>
</dbReference>
<dbReference type="InterPro" id="IPR017900">
    <property type="entry name" value="4Fe4S_Fe_S_CS"/>
</dbReference>